<proteinExistence type="predicted"/>
<accession>A0A4C1UPV5</accession>
<dbReference type="EMBL" id="BGZK01000207">
    <property type="protein sequence ID" value="GBP28455.1"/>
    <property type="molecule type" value="Genomic_DNA"/>
</dbReference>
<feature type="region of interest" description="Disordered" evidence="1">
    <location>
        <begin position="91"/>
        <end position="112"/>
    </location>
</feature>
<protein>
    <submittedName>
        <fullName evidence="2">Uncharacterized protein</fullName>
    </submittedName>
</protein>
<keyword evidence="3" id="KW-1185">Reference proteome</keyword>
<dbReference type="Proteomes" id="UP000299102">
    <property type="component" value="Unassembled WGS sequence"/>
</dbReference>
<gene>
    <name evidence="2" type="ORF">EVAR_93402_1</name>
</gene>
<evidence type="ECO:0000256" key="1">
    <source>
        <dbReference type="SAM" id="MobiDB-lite"/>
    </source>
</evidence>
<name>A0A4C1UPV5_EUMVA</name>
<evidence type="ECO:0000313" key="2">
    <source>
        <dbReference type="EMBL" id="GBP28455.1"/>
    </source>
</evidence>
<evidence type="ECO:0000313" key="3">
    <source>
        <dbReference type="Proteomes" id="UP000299102"/>
    </source>
</evidence>
<sequence>MAYSRGKGANEPSEYMVTTAYEHLQPQRSHQFVGGVLGRNKIPDRGGSGAPELSLTGRNAIAEATTSCLYSVSVSTLLLLVVFVAHEADGQEAQGQNDAADKTATIEASKEN</sequence>
<organism evidence="2 3">
    <name type="scientific">Eumeta variegata</name>
    <name type="common">Bagworm moth</name>
    <name type="synonym">Eumeta japonica</name>
    <dbReference type="NCBI Taxonomy" id="151549"/>
    <lineage>
        <taxon>Eukaryota</taxon>
        <taxon>Metazoa</taxon>
        <taxon>Ecdysozoa</taxon>
        <taxon>Arthropoda</taxon>
        <taxon>Hexapoda</taxon>
        <taxon>Insecta</taxon>
        <taxon>Pterygota</taxon>
        <taxon>Neoptera</taxon>
        <taxon>Endopterygota</taxon>
        <taxon>Lepidoptera</taxon>
        <taxon>Glossata</taxon>
        <taxon>Ditrysia</taxon>
        <taxon>Tineoidea</taxon>
        <taxon>Psychidae</taxon>
        <taxon>Oiketicinae</taxon>
        <taxon>Eumeta</taxon>
    </lineage>
</organism>
<reference evidence="2 3" key="1">
    <citation type="journal article" date="2019" name="Commun. Biol.">
        <title>The bagworm genome reveals a unique fibroin gene that provides high tensile strength.</title>
        <authorList>
            <person name="Kono N."/>
            <person name="Nakamura H."/>
            <person name="Ohtoshi R."/>
            <person name="Tomita M."/>
            <person name="Numata K."/>
            <person name="Arakawa K."/>
        </authorList>
    </citation>
    <scope>NUCLEOTIDE SEQUENCE [LARGE SCALE GENOMIC DNA]</scope>
</reference>
<dbReference type="AlphaFoldDB" id="A0A4C1UPV5"/>
<comment type="caution">
    <text evidence="2">The sequence shown here is derived from an EMBL/GenBank/DDBJ whole genome shotgun (WGS) entry which is preliminary data.</text>
</comment>